<accession>A0A286RIM1</accession>
<dbReference type="Proteomes" id="UP000215086">
    <property type="component" value="Chromosome"/>
</dbReference>
<evidence type="ECO:0000313" key="2">
    <source>
        <dbReference type="Proteomes" id="UP000215086"/>
    </source>
</evidence>
<organism evidence="1 2">
    <name type="scientific">Thermogutta terrifontis</name>
    <dbReference type="NCBI Taxonomy" id="1331910"/>
    <lineage>
        <taxon>Bacteria</taxon>
        <taxon>Pseudomonadati</taxon>
        <taxon>Planctomycetota</taxon>
        <taxon>Planctomycetia</taxon>
        <taxon>Pirellulales</taxon>
        <taxon>Thermoguttaceae</taxon>
        <taxon>Thermogutta</taxon>
    </lineage>
</organism>
<dbReference type="KEGG" id="ttf:THTE_3180"/>
<evidence type="ECO:0000313" key="1">
    <source>
        <dbReference type="EMBL" id="ASV75782.1"/>
    </source>
</evidence>
<dbReference type="AlphaFoldDB" id="A0A286RIM1"/>
<gene>
    <name evidence="1" type="ORF">THTE_3180</name>
</gene>
<keyword evidence="2" id="KW-1185">Reference proteome</keyword>
<sequence>MQRMARDPIGCGVQFLHSLSAKAKFDGKRQEFITILL</sequence>
<protein>
    <submittedName>
        <fullName evidence="1">Uncharacterized protein</fullName>
    </submittedName>
</protein>
<reference evidence="1 2" key="1">
    <citation type="journal article" name="Front. Microbiol.">
        <title>Sugar Metabolism of the First Thermophilic Planctomycete Thermogutta terrifontis: Comparative Genomic and Transcriptomic Approaches.</title>
        <authorList>
            <person name="Elcheninov A.G."/>
            <person name="Menzel P."/>
            <person name="Gudbergsdottir S.R."/>
            <person name="Slesarev A.I."/>
            <person name="Kadnikov V.V."/>
            <person name="Krogh A."/>
            <person name="Bonch-Osmolovskaya E.A."/>
            <person name="Peng X."/>
            <person name="Kublanov I.V."/>
        </authorList>
    </citation>
    <scope>NUCLEOTIDE SEQUENCE [LARGE SCALE GENOMIC DNA]</scope>
    <source>
        <strain evidence="1 2">R1</strain>
    </source>
</reference>
<dbReference type="EMBL" id="CP018477">
    <property type="protein sequence ID" value="ASV75782.1"/>
    <property type="molecule type" value="Genomic_DNA"/>
</dbReference>
<proteinExistence type="predicted"/>
<name>A0A286RIM1_9BACT</name>